<feature type="transmembrane region" description="Helical" evidence="7">
    <location>
        <begin position="169"/>
        <end position="190"/>
    </location>
</feature>
<feature type="transmembrane region" description="Helical" evidence="7">
    <location>
        <begin position="392"/>
        <end position="416"/>
    </location>
</feature>
<dbReference type="CDD" id="cd03228">
    <property type="entry name" value="ABCC_MRP_Like"/>
    <property type="match status" value="1"/>
</dbReference>
<comment type="subcellular location">
    <subcellularLocation>
        <location evidence="1">Cell membrane</location>
        <topology evidence="1">Multi-pass membrane protein</topology>
    </subcellularLocation>
</comment>
<dbReference type="InterPro" id="IPR011527">
    <property type="entry name" value="ABC1_TM_dom"/>
</dbReference>
<dbReference type="Pfam" id="PF00005">
    <property type="entry name" value="ABC_tran"/>
    <property type="match status" value="1"/>
</dbReference>
<sequence>MGDKRLKVVLQSEVTECGNACLAMVANSFGIELTLSQLRKLNPAEIGAGVNLKDIADVATMAGFNCVPVKFEPNEPEELELPCIVHWGGNHFVVLEKVSKDKLYVVDPALGRREYKRDYFEEMVTGYALELTPTFEKKPDLSTLLTENARNIISFSGIRRVMPGFRNSLFIVLLISLCVVFISMLSPLYVQKVVDEAISKGNVDLLFVLSMVFGAVFVHEILFSYVSEITKISLRNRLKEKLTTSLFSKLIYLPIDYFKRRVTGDSLSRINSSEVIAHYMVDGVLALMTSSVMIILSISIMFYFNTLLTVLSVLVMIFFALCKYLFKKRVIHVEKQLISDRVKVDSLTIDIVKSIKTVKSYSAEFRKNNAWSSFFSSYVSQNIKKSKIDVNLLVLGKLFLYSELILIVTLGGYMVISGDMTVGTLFAFIMYKNIFTEKVITLVEVLVLKQSIEVHLERVSEIIDEESEIEDLTRNEKTMERQLAFPAQREINVAEGVSLVLKEIDYQPKGAERKILKKVNMTVRKGERICLIGKTGSGKTTLTSIISGLFQQTGGTVEIDKVDTSELNPVAHRSLTATLSQDDEVFAGTIEENITLTTYDIDYDYLDYVCKLSLIDKDIERMTVGYKTLLSENSGFLSAGQKQRLLVARALYQKPRLLILDEFTSNLDSRTAKKLVDNIIKYVNCTLVVISHDTSVISRFDTAYLVSNGRVRKLKKMEGTENGNH</sequence>
<keyword evidence="2 7" id="KW-0812">Transmembrane</keyword>
<dbReference type="GO" id="GO:0005886">
    <property type="term" value="C:plasma membrane"/>
    <property type="evidence" value="ECO:0007669"/>
    <property type="project" value="UniProtKB-SubCell"/>
</dbReference>
<dbReference type="GO" id="GO:0016887">
    <property type="term" value="F:ATP hydrolysis activity"/>
    <property type="evidence" value="ECO:0007669"/>
    <property type="project" value="InterPro"/>
</dbReference>
<evidence type="ECO:0000256" key="7">
    <source>
        <dbReference type="SAM" id="Phobius"/>
    </source>
</evidence>
<dbReference type="Gene3D" id="1.20.1560.10">
    <property type="entry name" value="ABC transporter type 1, transmembrane domain"/>
    <property type="match status" value="1"/>
</dbReference>
<dbReference type="SUPFAM" id="SSF90123">
    <property type="entry name" value="ABC transporter transmembrane region"/>
    <property type="match status" value="1"/>
</dbReference>
<dbReference type="Gene3D" id="3.40.50.300">
    <property type="entry name" value="P-loop containing nucleotide triphosphate hydrolases"/>
    <property type="match status" value="1"/>
</dbReference>
<keyword evidence="5 7" id="KW-1133">Transmembrane helix</keyword>
<dbReference type="PROSITE" id="PS50929">
    <property type="entry name" value="ABC_TM1F"/>
    <property type="match status" value="1"/>
</dbReference>
<evidence type="ECO:0000313" key="11">
    <source>
        <dbReference type="EMBL" id="ODA32428.1"/>
    </source>
</evidence>
<evidence type="ECO:0000256" key="1">
    <source>
        <dbReference type="ARBA" id="ARBA00004651"/>
    </source>
</evidence>
<evidence type="ECO:0000259" key="9">
    <source>
        <dbReference type="PROSITE" id="PS50929"/>
    </source>
</evidence>
<dbReference type="Proteomes" id="UP000094936">
    <property type="component" value="Unassembled WGS sequence"/>
</dbReference>
<dbReference type="InterPro" id="IPR036640">
    <property type="entry name" value="ABC1_TM_sf"/>
</dbReference>
<feature type="domain" description="ABC transmembrane type-1" evidence="9">
    <location>
        <begin position="170"/>
        <end position="451"/>
    </location>
</feature>
<evidence type="ECO:0000256" key="5">
    <source>
        <dbReference type="ARBA" id="ARBA00022989"/>
    </source>
</evidence>
<evidence type="ECO:0000259" key="10">
    <source>
        <dbReference type="PROSITE" id="PS50990"/>
    </source>
</evidence>
<accession>A0A1C3EGT1</accession>
<dbReference type="InterPro" id="IPR027417">
    <property type="entry name" value="P-loop_NTPase"/>
</dbReference>
<dbReference type="GO" id="GO:0008233">
    <property type="term" value="F:peptidase activity"/>
    <property type="evidence" value="ECO:0007669"/>
    <property type="project" value="InterPro"/>
</dbReference>
<dbReference type="RefSeq" id="WP_068902782.1">
    <property type="nucleotide sequence ID" value="NZ_JBHUIF010000031.1"/>
</dbReference>
<dbReference type="GO" id="GO:0005524">
    <property type="term" value="F:ATP binding"/>
    <property type="evidence" value="ECO:0007669"/>
    <property type="project" value="UniProtKB-KW"/>
</dbReference>
<dbReference type="CDD" id="cd18567">
    <property type="entry name" value="ABC_6TM_CvaB_RaxB_like"/>
    <property type="match status" value="1"/>
</dbReference>
<dbReference type="GO" id="GO:0140359">
    <property type="term" value="F:ABC-type transporter activity"/>
    <property type="evidence" value="ECO:0007669"/>
    <property type="project" value="InterPro"/>
</dbReference>
<dbReference type="PROSITE" id="PS50990">
    <property type="entry name" value="PEPTIDASE_C39"/>
    <property type="match status" value="1"/>
</dbReference>
<dbReference type="PROSITE" id="PS50893">
    <property type="entry name" value="ABC_TRANSPORTER_2"/>
    <property type="match status" value="1"/>
</dbReference>
<evidence type="ECO:0000256" key="6">
    <source>
        <dbReference type="ARBA" id="ARBA00023136"/>
    </source>
</evidence>
<feature type="transmembrane region" description="Helical" evidence="7">
    <location>
        <begin position="307"/>
        <end position="326"/>
    </location>
</feature>
<keyword evidence="6 7" id="KW-0472">Membrane</keyword>
<name>A0A1C3EGT1_9GAMM</name>
<dbReference type="SMART" id="SM00382">
    <property type="entry name" value="AAA"/>
    <property type="match status" value="1"/>
</dbReference>
<feature type="domain" description="Peptidase C39" evidence="10">
    <location>
        <begin position="11"/>
        <end position="131"/>
    </location>
</feature>
<protein>
    <recommendedName>
        <fullName evidence="13">ABC transporter ATP-binding protein</fullName>
    </recommendedName>
</protein>
<keyword evidence="12" id="KW-1185">Reference proteome</keyword>
<dbReference type="InterPro" id="IPR017871">
    <property type="entry name" value="ABC_transporter-like_CS"/>
</dbReference>
<feature type="domain" description="ABC transporter" evidence="8">
    <location>
        <begin position="501"/>
        <end position="725"/>
    </location>
</feature>
<dbReference type="PROSITE" id="PS00211">
    <property type="entry name" value="ABC_TRANSPORTER_1"/>
    <property type="match status" value="1"/>
</dbReference>
<evidence type="ECO:0000313" key="12">
    <source>
        <dbReference type="Proteomes" id="UP000094936"/>
    </source>
</evidence>
<dbReference type="AlphaFoldDB" id="A0A1C3EGT1"/>
<dbReference type="PANTHER" id="PTHR24221:SF606">
    <property type="entry name" value="COLICIN V SECRETION-PROCESSING ATP-BINDING PROTEIN"/>
    <property type="match status" value="1"/>
</dbReference>
<dbReference type="Pfam" id="PF00664">
    <property type="entry name" value="ABC_membrane"/>
    <property type="match status" value="1"/>
</dbReference>
<dbReference type="InterPro" id="IPR003593">
    <property type="entry name" value="AAA+_ATPase"/>
</dbReference>
<gene>
    <name evidence="11" type="ORF">A8L45_12575</name>
</gene>
<evidence type="ECO:0000256" key="4">
    <source>
        <dbReference type="ARBA" id="ARBA00022840"/>
    </source>
</evidence>
<dbReference type="PANTHER" id="PTHR24221">
    <property type="entry name" value="ATP-BINDING CASSETTE SUB-FAMILY B"/>
    <property type="match status" value="1"/>
</dbReference>
<dbReference type="Pfam" id="PF03412">
    <property type="entry name" value="Peptidase_C39"/>
    <property type="match status" value="1"/>
</dbReference>
<evidence type="ECO:0000256" key="3">
    <source>
        <dbReference type="ARBA" id="ARBA00022741"/>
    </source>
</evidence>
<keyword evidence="3" id="KW-0547">Nucleotide-binding</keyword>
<evidence type="ECO:0008006" key="13">
    <source>
        <dbReference type="Google" id="ProtNLM"/>
    </source>
</evidence>
<evidence type="ECO:0000259" key="8">
    <source>
        <dbReference type="PROSITE" id="PS50893"/>
    </source>
</evidence>
<dbReference type="SUPFAM" id="SSF52540">
    <property type="entry name" value="P-loop containing nucleoside triphosphate hydrolases"/>
    <property type="match status" value="1"/>
</dbReference>
<comment type="caution">
    <text evidence="11">The sequence shown here is derived from an EMBL/GenBank/DDBJ whole genome shotgun (WGS) entry which is preliminary data.</text>
</comment>
<reference evidence="11 12" key="1">
    <citation type="submission" date="2016-05" db="EMBL/GenBank/DDBJ databases">
        <title>Genomic Taxonomy of the Vibrionaceae.</title>
        <authorList>
            <person name="Gomez-Gil B."/>
            <person name="Enciso-Ibarra J."/>
        </authorList>
    </citation>
    <scope>NUCLEOTIDE SEQUENCE [LARGE SCALE GENOMIC DNA]</scope>
    <source>
        <strain evidence="11 12">CAIM 1920</strain>
    </source>
</reference>
<dbReference type="GO" id="GO:0034040">
    <property type="term" value="F:ATPase-coupled lipid transmembrane transporter activity"/>
    <property type="evidence" value="ECO:0007669"/>
    <property type="project" value="TreeGrafter"/>
</dbReference>
<organism evidence="11 12">
    <name type="scientific">Veronia pacifica</name>
    <dbReference type="NCBI Taxonomy" id="1080227"/>
    <lineage>
        <taxon>Bacteria</taxon>
        <taxon>Pseudomonadati</taxon>
        <taxon>Pseudomonadota</taxon>
        <taxon>Gammaproteobacteria</taxon>
        <taxon>Vibrionales</taxon>
        <taxon>Vibrionaceae</taxon>
        <taxon>Veronia</taxon>
    </lineage>
</organism>
<feature type="transmembrane region" description="Helical" evidence="7">
    <location>
        <begin position="279"/>
        <end position="301"/>
    </location>
</feature>
<dbReference type="InterPro" id="IPR039421">
    <property type="entry name" value="Type_1_exporter"/>
</dbReference>
<dbReference type="InterPro" id="IPR003439">
    <property type="entry name" value="ABC_transporter-like_ATP-bd"/>
</dbReference>
<dbReference type="InterPro" id="IPR005074">
    <property type="entry name" value="Peptidase_C39"/>
</dbReference>
<dbReference type="Gene3D" id="3.90.70.10">
    <property type="entry name" value="Cysteine proteinases"/>
    <property type="match status" value="1"/>
</dbReference>
<proteinExistence type="predicted"/>
<dbReference type="EMBL" id="LYBM01000022">
    <property type="protein sequence ID" value="ODA32428.1"/>
    <property type="molecule type" value="Genomic_DNA"/>
</dbReference>
<dbReference type="GO" id="GO:0006508">
    <property type="term" value="P:proteolysis"/>
    <property type="evidence" value="ECO:0007669"/>
    <property type="project" value="InterPro"/>
</dbReference>
<feature type="transmembrane region" description="Helical" evidence="7">
    <location>
        <begin position="205"/>
        <end position="227"/>
    </location>
</feature>
<keyword evidence="4" id="KW-0067">ATP-binding</keyword>
<evidence type="ECO:0000256" key="2">
    <source>
        <dbReference type="ARBA" id="ARBA00022692"/>
    </source>
</evidence>
<dbReference type="STRING" id="1080227.A8L45_12575"/>